<dbReference type="GO" id="GO:0006508">
    <property type="term" value="P:proteolysis"/>
    <property type="evidence" value="ECO:0007669"/>
    <property type="project" value="InterPro"/>
</dbReference>
<dbReference type="AlphaFoldDB" id="A0AAP0K8S6"/>
<comment type="similarity">
    <text evidence="2">Belongs to the peptidase A1 family.</text>
</comment>
<dbReference type="GO" id="GO:0004190">
    <property type="term" value="F:aspartic-type endopeptidase activity"/>
    <property type="evidence" value="ECO:0007669"/>
    <property type="project" value="InterPro"/>
</dbReference>
<dbReference type="InterPro" id="IPR021109">
    <property type="entry name" value="Peptidase_aspartic_dom_sf"/>
</dbReference>
<evidence type="ECO:0000259" key="6">
    <source>
        <dbReference type="PROSITE" id="PS51767"/>
    </source>
</evidence>
<name>A0AAP0K8S6_9MAGN</name>
<keyword evidence="4 5" id="KW-0732">Signal</keyword>
<dbReference type="EMBL" id="JBBNAE010000002">
    <property type="protein sequence ID" value="KAK9146730.1"/>
    <property type="molecule type" value="Genomic_DNA"/>
</dbReference>
<dbReference type="InterPro" id="IPR032799">
    <property type="entry name" value="TAXi_C"/>
</dbReference>
<keyword evidence="8" id="KW-1185">Reference proteome</keyword>
<dbReference type="Gene3D" id="2.40.70.10">
    <property type="entry name" value="Acid Proteases"/>
    <property type="match status" value="2"/>
</dbReference>
<comment type="subcellular location">
    <subcellularLocation>
        <location evidence="1">Secreted</location>
        <location evidence="1">Extracellular space</location>
    </subcellularLocation>
</comment>
<evidence type="ECO:0000256" key="3">
    <source>
        <dbReference type="ARBA" id="ARBA00022525"/>
    </source>
</evidence>
<dbReference type="SUPFAM" id="SSF50630">
    <property type="entry name" value="Acid proteases"/>
    <property type="match status" value="1"/>
</dbReference>
<dbReference type="InterPro" id="IPR001461">
    <property type="entry name" value="Aspartic_peptidase_A1"/>
</dbReference>
<dbReference type="PROSITE" id="PS51767">
    <property type="entry name" value="PEPTIDASE_A1"/>
    <property type="match status" value="1"/>
</dbReference>
<dbReference type="InterPro" id="IPR033121">
    <property type="entry name" value="PEPTIDASE_A1"/>
</dbReference>
<feature type="signal peptide" evidence="5">
    <location>
        <begin position="1"/>
        <end position="29"/>
    </location>
</feature>
<protein>
    <recommendedName>
        <fullName evidence="6">Peptidase A1 domain-containing protein</fullName>
    </recommendedName>
</protein>
<reference evidence="7 8" key="1">
    <citation type="submission" date="2024-01" db="EMBL/GenBank/DDBJ databases">
        <title>Genome assemblies of Stephania.</title>
        <authorList>
            <person name="Yang L."/>
        </authorList>
    </citation>
    <scope>NUCLEOTIDE SEQUENCE [LARGE SCALE GENOMIC DNA]</scope>
    <source>
        <strain evidence="7">QJT</strain>
        <tissue evidence="7">Leaf</tissue>
    </source>
</reference>
<evidence type="ECO:0000256" key="2">
    <source>
        <dbReference type="ARBA" id="ARBA00007447"/>
    </source>
</evidence>
<comment type="caution">
    <text evidence="7">The sequence shown here is derived from an EMBL/GenBank/DDBJ whole genome shotgun (WGS) entry which is preliminary data.</text>
</comment>
<dbReference type="Proteomes" id="UP001417504">
    <property type="component" value="Unassembled WGS sequence"/>
</dbReference>
<feature type="chain" id="PRO_5042978701" description="Peptidase A1 domain-containing protein" evidence="5">
    <location>
        <begin position="30"/>
        <end position="454"/>
    </location>
</feature>
<dbReference type="InterPro" id="IPR033868">
    <property type="entry name" value="Xylanase_inhibitor_I-like"/>
</dbReference>
<dbReference type="PANTHER" id="PTHR47965:SF22">
    <property type="entry name" value="EUKARYOTIC ASPARTYL PROTEASE FAMILY PROTEIN"/>
    <property type="match status" value="1"/>
</dbReference>
<evidence type="ECO:0000313" key="8">
    <source>
        <dbReference type="Proteomes" id="UP001417504"/>
    </source>
</evidence>
<dbReference type="Pfam" id="PF14541">
    <property type="entry name" value="TAXi_C"/>
    <property type="match status" value="1"/>
</dbReference>
<gene>
    <name evidence="7" type="ORF">Sjap_006633</name>
</gene>
<dbReference type="Pfam" id="PF14543">
    <property type="entry name" value="TAXi_N"/>
    <property type="match status" value="1"/>
</dbReference>
<dbReference type="FunFam" id="2.40.70.10:FF:000045">
    <property type="entry name" value="Basic 7S globulin"/>
    <property type="match status" value="1"/>
</dbReference>
<accession>A0AAP0K8S6</accession>
<evidence type="ECO:0000313" key="7">
    <source>
        <dbReference type="EMBL" id="KAK9146730.1"/>
    </source>
</evidence>
<sequence>MAYYYSSLKFLLFTSTLLFLFISFSPTNAQKIDTKPKALVLQVIKDAKTRQYFTRFLQRTPFSIVDMVFDLGGKLMWIDCEKDYKSTTYRPARCGSAQCKLAGSDGCSQCFNPPKPGCNNNTCSSILDNSVIGLATSGEVGADILALQSTNGANPVDVVRVPRFIFSCAPHSLLEGLVNGSNGIIGLGRSPIALPSQFSSIFKFSHKFAVCLTSSTDEYNGRGAVFFGDSPYIFSPKVDASKSLTYTPLFINPVSTASAYSQGEASTEYFIGVKSIKIDEKAVALLNSGLLSINETDGYGGTKLSTVNPYTVMESSIYKAVTEAFLKAAIARKLTRVPAVAPFGLCFSSKNVGSTRVGPAVPTIDLVLQSESVYWRIFGANSMVQVNSNVLCLGIVDGGVSRPQLRTSIVIGGHQLEDNLLEFDLSRSRLGFSSSLLFRQTNCANFNHTWLHNG</sequence>
<keyword evidence="3" id="KW-0964">Secreted</keyword>
<feature type="domain" description="Peptidase A1" evidence="6">
    <location>
        <begin position="52"/>
        <end position="433"/>
    </location>
</feature>
<dbReference type="GO" id="GO:0005576">
    <property type="term" value="C:extracellular region"/>
    <property type="evidence" value="ECO:0007669"/>
    <property type="project" value="UniProtKB-SubCell"/>
</dbReference>
<dbReference type="CDD" id="cd05489">
    <property type="entry name" value="xylanase_inhibitor_I_like"/>
    <property type="match status" value="1"/>
</dbReference>
<dbReference type="FunFam" id="2.40.70.10:FF:000041">
    <property type="entry name" value="Basic 7S globulin"/>
    <property type="match status" value="1"/>
</dbReference>
<proteinExistence type="inferred from homology"/>
<organism evidence="7 8">
    <name type="scientific">Stephania japonica</name>
    <dbReference type="NCBI Taxonomy" id="461633"/>
    <lineage>
        <taxon>Eukaryota</taxon>
        <taxon>Viridiplantae</taxon>
        <taxon>Streptophyta</taxon>
        <taxon>Embryophyta</taxon>
        <taxon>Tracheophyta</taxon>
        <taxon>Spermatophyta</taxon>
        <taxon>Magnoliopsida</taxon>
        <taxon>Ranunculales</taxon>
        <taxon>Menispermaceae</taxon>
        <taxon>Menispermoideae</taxon>
        <taxon>Cissampelideae</taxon>
        <taxon>Stephania</taxon>
    </lineage>
</organism>
<evidence type="ECO:0000256" key="4">
    <source>
        <dbReference type="ARBA" id="ARBA00022729"/>
    </source>
</evidence>
<evidence type="ECO:0000256" key="5">
    <source>
        <dbReference type="SAM" id="SignalP"/>
    </source>
</evidence>
<dbReference type="PANTHER" id="PTHR47965">
    <property type="entry name" value="ASPARTYL PROTEASE-RELATED"/>
    <property type="match status" value="1"/>
</dbReference>
<dbReference type="InterPro" id="IPR032861">
    <property type="entry name" value="TAXi_N"/>
</dbReference>
<evidence type="ECO:0000256" key="1">
    <source>
        <dbReference type="ARBA" id="ARBA00004239"/>
    </source>
</evidence>